<dbReference type="Proteomes" id="UP000694388">
    <property type="component" value="Unplaced"/>
</dbReference>
<feature type="transmembrane region" description="Helical" evidence="1">
    <location>
        <begin position="121"/>
        <end position="141"/>
    </location>
</feature>
<dbReference type="PANTHER" id="PTHR12371">
    <property type="entry name" value="TRANSLOCATION ASSOCIATED MEMBRANE PROTEIN"/>
    <property type="match status" value="1"/>
</dbReference>
<evidence type="ECO:0000313" key="3">
    <source>
        <dbReference type="Proteomes" id="UP000694388"/>
    </source>
</evidence>
<evidence type="ECO:0000313" key="2">
    <source>
        <dbReference type="Ensembl" id="ENSEBUP00000010700.1"/>
    </source>
</evidence>
<dbReference type="GeneTree" id="ENSGT00510000046470"/>
<keyword evidence="3" id="KW-1185">Reference proteome</keyword>
<dbReference type="AlphaFoldDB" id="A0A8C4Q707"/>
<feature type="transmembrane region" description="Helical" evidence="1">
    <location>
        <begin position="187"/>
        <end position="213"/>
    </location>
</feature>
<dbReference type="GO" id="GO:0045048">
    <property type="term" value="P:protein insertion into ER membrane"/>
    <property type="evidence" value="ECO:0007669"/>
    <property type="project" value="TreeGrafter"/>
</dbReference>
<feature type="transmembrane region" description="Helical" evidence="1">
    <location>
        <begin position="262"/>
        <end position="286"/>
    </location>
</feature>
<dbReference type="GO" id="GO:0006616">
    <property type="term" value="P:SRP-dependent cotranslational protein targeting to membrane, translocation"/>
    <property type="evidence" value="ECO:0007669"/>
    <property type="project" value="InterPro"/>
</dbReference>
<dbReference type="InterPro" id="IPR016447">
    <property type="entry name" value="Translocation_assoc_membrane"/>
</dbReference>
<dbReference type="PANTHER" id="PTHR12371:SF11">
    <property type="entry name" value="TRANSLOCATING CHAIN-ASSOCIATED MEMBRANE PROTEIN"/>
    <property type="match status" value="1"/>
</dbReference>
<keyword evidence="1" id="KW-1133">Transmembrane helix</keyword>
<keyword evidence="1" id="KW-0812">Transmembrane</keyword>
<dbReference type="Ensembl" id="ENSEBUT00000011252.1">
    <property type="protein sequence ID" value="ENSEBUP00000010700.1"/>
    <property type="gene ID" value="ENSEBUG00000006879.1"/>
</dbReference>
<name>A0A8C4Q707_EPTBU</name>
<organism evidence="2 3">
    <name type="scientific">Eptatretus burgeri</name>
    <name type="common">Inshore hagfish</name>
    <dbReference type="NCBI Taxonomy" id="7764"/>
    <lineage>
        <taxon>Eukaryota</taxon>
        <taxon>Metazoa</taxon>
        <taxon>Chordata</taxon>
        <taxon>Craniata</taxon>
        <taxon>Vertebrata</taxon>
        <taxon>Cyclostomata</taxon>
        <taxon>Myxini</taxon>
        <taxon>Myxiniformes</taxon>
        <taxon>Myxinidae</taxon>
        <taxon>Eptatretinae</taxon>
        <taxon>Eptatretus</taxon>
    </lineage>
</organism>
<proteinExistence type="predicted"/>
<sequence>MALRRKGRSPAFFSHEFFIQNHVDMMSVLIACFLLAFMFETTANGALMFLTVQHNITIPPEEEGEESMTVYEYGARDCATVFFYTTVAIVLHGMVQEHILDRINRRLHLSKAKHGKFNESGQLVIFFLLLFLGGVYILAFVRHPLQYQHKSFVAKLMYFIDPLLRLKLTALSLYLQKRQKFPTCSVILTRLGFILFVVHYFVELIFHVCRIFFLIDEDYQRGFDVWAVLFVLGRLMTLTMSVLTIGFGLARSDNRRLDIATGNFNILPIRVCCLAVVCLGQAWMMWKFINFQLRRWREYILWHANKKKQLAPRPKRELGM</sequence>
<keyword evidence="1" id="KW-0472">Membrane</keyword>
<accession>A0A8C4Q707</accession>
<reference evidence="2" key="1">
    <citation type="submission" date="2025-08" db="UniProtKB">
        <authorList>
            <consortium name="Ensembl"/>
        </authorList>
    </citation>
    <scope>IDENTIFICATION</scope>
</reference>
<dbReference type="OMA" id="CAVFFYF"/>
<evidence type="ECO:0000256" key="1">
    <source>
        <dbReference type="SAM" id="Phobius"/>
    </source>
</evidence>
<feature type="transmembrane region" description="Helical" evidence="1">
    <location>
        <begin position="225"/>
        <end position="250"/>
    </location>
</feature>
<dbReference type="GO" id="GO:0005789">
    <property type="term" value="C:endoplasmic reticulum membrane"/>
    <property type="evidence" value="ECO:0007669"/>
    <property type="project" value="TreeGrafter"/>
</dbReference>
<reference evidence="2" key="2">
    <citation type="submission" date="2025-09" db="UniProtKB">
        <authorList>
            <consortium name="Ensembl"/>
        </authorList>
    </citation>
    <scope>IDENTIFICATION</scope>
</reference>
<protein>
    <submittedName>
        <fullName evidence="2">Translocation associated membrane protein 2</fullName>
    </submittedName>
</protein>